<dbReference type="Pfam" id="PF00014">
    <property type="entry name" value="Kunitz_BPTI"/>
    <property type="match status" value="3"/>
</dbReference>
<dbReference type="CDD" id="cd22615">
    <property type="entry name" value="Kunitz_TFPI1_TFPI2_3-like"/>
    <property type="match status" value="1"/>
</dbReference>
<evidence type="ECO:0000256" key="2">
    <source>
        <dbReference type="ARBA" id="ARBA00022525"/>
    </source>
</evidence>
<evidence type="ECO:0000313" key="15">
    <source>
        <dbReference type="Proteomes" id="UP000386466"/>
    </source>
</evidence>
<evidence type="ECO:0000256" key="3">
    <source>
        <dbReference type="ARBA" id="ARBA00022690"/>
    </source>
</evidence>
<organism evidence="14 15">
    <name type="scientific">Lynx pardinus</name>
    <name type="common">Iberian lynx</name>
    <name type="synonym">Felis pardina</name>
    <dbReference type="NCBI Taxonomy" id="191816"/>
    <lineage>
        <taxon>Eukaryota</taxon>
        <taxon>Metazoa</taxon>
        <taxon>Chordata</taxon>
        <taxon>Craniata</taxon>
        <taxon>Vertebrata</taxon>
        <taxon>Euteleostomi</taxon>
        <taxon>Mammalia</taxon>
        <taxon>Eutheria</taxon>
        <taxon>Laurasiatheria</taxon>
        <taxon>Carnivora</taxon>
        <taxon>Feliformia</taxon>
        <taxon>Felidae</taxon>
        <taxon>Felinae</taxon>
        <taxon>Lynx</taxon>
    </lineage>
</organism>
<dbReference type="PRINTS" id="PR00759">
    <property type="entry name" value="BASICPTASE"/>
</dbReference>
<accession>A0A485PAX8</accession>
<protein>
    <recommendedName>
        <fullName evidence="10">Tissue factor pathway inhibitor</fullName>
    </recommendedName>
    <alternativeName>
        <fullName evidence="11">Extrinsic pathway inhibitor</fullName>
    </alternativeName>
    <alternativeName>
        <fullName evidence="12">Lipoprotein-associated coagulation inhibitor</fullName>
    </alternativeName>
</protein>
<evidence type="ECO:0000256" key="11">
    <source>
        <dbReference type="ARBA" id="ARBA00081110"/>
    </source>
</evidence>
<evidence type="ECO:0000256" key="6">
    <source>
        <dbReference type="ARBA" id="ARBA00022900"/>
    </source>
</evidence>
<keyword evidence="15" id="KW-1185">Reference proteome</keyword>
<keyword evidence="3" id="KW-0646">Protease inhibitor</keyword>
<keyword evidence="7" id="KW-1015">Disulfide bond</keyword>
<feature type="non-terminal residue" evidence="14">
    <location>
        <position position="1"/>
    </location>
</feature>
<dbReference type="GO" id="GO:0005615">
    <property type="term" value="C:extracellular space"/>
    <property type="evidence" value="ECO:0007669"/>
    <property type="project" value="UniProtKB-ARBA"/>
</dbReference>
<dbReference type="PROSITE" id="PS00280">
    <property type="entry name" value="BPTI_KUNITZ_1"/>
    <property type="match status" value="3"/>
</dbReference>
<dbReference type="SMART" id="SM00131">
    <property type="entry name" value="KU"/>
    <property type="match status" value="3"/>
</dbReference>
<dbReference type="FunFam" id="4.10.410.10:FF:000013">
    <property type="entry name" value="Tissue factor pathway inhibitor"/>
    <property type="match status" value="1"/>
</dbReference>
<proteinExistence type="predicted"/>
<dbReference type="PANTHER" id="PTHR10083">
    <property type="entry name" value="KUNITZ-TYPE PROTEASE INHIBITOR-RELATED"/>
    <property type="match status" value="1"/>
</dbReference>
<dbReference type="GO" id="GO:0071396">
    <property type="term" value="P:cellular response to lipid"/>
    <property type="evidence" value="ECO:0007669"/>
    <property type="project" value="UniProtKB-ARBA"/>
</dbReference>
<dbReference type="EMBL" id="CAAGRJ010030232">
    <property type="protein sequence ID" value="VFV41373.1"/>
    <property type="molecule type" value="Genomic_DNA"/>
</dbReference>
<dbReference type="GO" id="GO:0004867">
    <property type="term" value="F:serine-type endopeptidase inhibitor activity"/>
    <property type="evidence" value="ECO:0007669"/>
    <property type="project" value="UniProtKB-KW"/>
</dbReference>
<comment type="subcellular location">
    <subcellularLocation>
        <location evidence="1">Secreted</location>
    </subcellularLocation>
</comment>
<dbReference type="CDD" id="cd22613">
    <property type="entry name" value="Kunitz_TFPI1_1-like"/>
    <property type="match status" value="1"/>
</dbReference>
<evidence type="ECO:0000256" key="9">
    <source>
        <dbReference type="ARBA" id="ARBA00057773"/>
    </source>
</evidence>
<evidence type="ECO:0000256" key="10">
    <source>
        <dbReference type="ARBA" id="ARBA00073658"/>
    </source>
</evidence>
<feature type="domain" description="BPTI/Kunitz inhibitor" evidence="13">
    <location>
        <begin position="141"/>
        <end position="191"/>
    </location>
</feature>
<dbReference type="Gene3D" id="4.10.410.10">
    <property type="entry name" value="Pancreatic trypsin inhibitor Kunitz domain"/>
    <property type="match status" value="3"/>
</dbReference>
<evidence type="ECO:0000313" key="14">
    <source>
        <dbReference type="EMBL" id="VFV41373.1"/>
    </source>
</evidence>
<dbReference type="InterPro" id="IPR002223">
    <property type="entry name" value="Kunitz_BPTI"/>
</dbReference>
<dbReference type="InterPro" id="IPR036880">
    <property type="entry name" value="Kunitz_BPTI_sf"/>
</dbReference>
<dbReference type="FunFam" id="4.10.410.10:FF:000004">
    <property type="entry name" value="Tissue factor pathway inhibitor"/>
    <property type="match status" value="1"/>
</dbReference>
<keyword evidence="2" id="KW-0964">Secreted</keyword>
<dbReference type="AlphaFoldDB" id="A0A485PAX8"/>
<keyword evidence="5" id="KW-0677">Repeat</keyword>
<dbReference type="InterPro" id="IPR050098">
    <property type="entry name" value="TFPI/VKTCI-like"/>
</dbReference>
<name>A0A485PAX8_LYNPA</name>
<dbReference type="Proteomes" id="UP000386466">
    <property type="component" value="Unassembled WGS sequence"/>
</dbReference>
<evidence type="ECO:0000256" key="5">
    <source>
        <dbReference type="ARBA" id="ARBA00022737"/>
    </source>
</evidence>
<dbReference type="InterPro" id="IPR020901">
    <property type="entry name" value="Prtase_inh_Kunz-CS"/>
</dbReference>
<comment type="function">
    <text evidence="9">Inhibits factor X (X(a)) directly and, in a Xa-dependent way, inhibits VIIa/tissue factor activity, presumably by forming a quaternary Xa/LACI/VIIa/TF complex. It possesses an antithrombotic action and also the ability to associate with lipoproteins in plasma.</text>
</comment>
<keyword evidence="8" id="KW-0325">Glycoprotein</keyword>
<dbReference type="PANTHER" id="PTHR10083:SF328">
    <property type="entry name" value="TISSUE FACTOR PATHWAY INHIBITOR"/>
    <property type="match status" value="1"/>
</dbReference>
<evidence type="ECO:0000256" key="1">
    <source>
        <dbReference type="ARBA" id="ARBA00004613"/>
    </source>
</evidence>
<sequence length="422" mass="48131">QLWGSLFAPIDRSDFGLHNHQILTSPFTASRIRLHFFHYSPLPSFLICLKEVEKINLLFSAWKGKQNNLNSALKKIFPRTFFRDLTQIISTMKKEQIFWTSVYLLLNCASAPLSAVAEDAEEYTDVTDDGLPPLKLAHSFCALKADNGPCRAILTKFFFNIHTQQCEEFIYGGCEGNQNRFESLEECEEKCIGDYVKTRTETTLEKEKPEFCFLDEDSGICRGYMTRYFYSNDTKQCERFKYGGCLGNQNNFESLEECKNTCEDAVNDNQLDMIVNNTLLSETTDSILPLYSTTNTLLPESVNSTLPLDSVNNDSFTPQPTNVPSFFEFYGPSWCLTPADRGLCQANVSRFYYNSVIGKCRPFKYSGCGGNENNFTSKNACLRTCKKGFIQRTSKGGLIKTKRKRKKQTVKIGYEKIFVKKI</sequence>
<keyword evidence="6" id="KW-0722">Serine protease inhibitor</keyword>
<dbReference type="CDD" id="cd22614">
    <property type="entry name" value="Kunitz_TFPI1_2-like"/>
    <property type="match status" value="1"/>
</dbReference>
<reference evidence="14 15" key="1">
    <citation type="submission" date="2019-01" db="EMBL/GenBank/DDBJ databases">
        <authorList>
            <person name="Alioto T."/>
            <person name="Alioto T."/>
        </authorList>
    </citation>
    <scope>NUCLEOTIDE SEQUENCE [LARGE SCALE GENOMIC DNA]</scope>
</reference>
<evidence type="ECO:0000259" key="13">
    <source>
        <dbReference type="PROSITE" id="PS50279"/>
    </source>
</evidence>
<dbReference type="FunFam" id="4.10.410.10:FF:000012">
    <property type="entry name" value="Tissue factor pathway inhibitor"/>
    <property type="match status" value="1"/>
</dbReference>
<keyword evidence="4" id="KW-0732">Signal</keyword>
<dbReference type="PROSITE" id="PS50279">
    <property type="entry name" value="BPTI_KUNITZ_2"/>
    <property type="match status" value="3"/>
</dbReference>
<evidence type="ECO:0000256" key="12">
    <source>
        <dbReference type="ARBA" id="ARBA00081787"/>
    </source>
</evidence>
<evidence type="ECO:0000256" key="4">
    <source>
        <dbReference type="ARBA" id="ARBA00022729"/>
    </source>
</evidence>
<feature type="domain" description="BPTI/Kunitz inhibitor" evidence="13">
    <location>
        <begin position="212"/>
        <end position="262"/>
    </location>
</feature>
<gene>
    <name evidence="14" type="ORF">LYPA_23C002564</name>
</gene>
<evidence type="ECO:0000256" key="8">
    <source>
        <dbReference type="ARBA" id="ARBA00023180"/>
    </source>
</evidence>
<dbReference type="SUPFAM" id="SSF57362">
    <property type="entry name" value="BPTI-like"/>
    <property type="match status" value="3"/>
</dbReference>
<feature type="domain" description="BPTI/Kunitz inhibitor" evidence="13">
    <location>
        <begin position="335"/>
        <end position="385"/>
    </location>
</feature>
<evidence type="ECO:0000256" key="7">
    <source>
        <dbReference type="ARBA" id="ARBA00023157"/>
    </source>
</evidence>